<evidence type="ECO:0008006" key="4">
    <source>
        <dbReference type="Google" id="ProtNLM"/>
    </source>
</evidence>
<dbReference type="Proteomes" id="UP001596406">
    <property type="component" value="Unassembled WGS sequence"/>
</dbReference>
<gene>
    <name evidence="2" type="ORF">ACFQHK_12960</name>
</gene>
<proteinExistence type="predicted"/>
<feature type="region of interest" description="Disordered" evidence="1">
    <location>
        <begin position="590"/>
        <end position="668"/>
    </location>
</feature>
<feature type="compositionally biased region" description="Acidic residues" evidence="1">
    <location>
        <begin position="968"/>
        <end position="984"/>
    </location>
</feature>
<evidence type="ECO:0000313" key="3">
    <source>
        <dbReference type="Proteomes" id="UP001596406"/>
    </source>
</evidence>
<evidence type="ECO:0000256" key="1">
    <source>
        <dbReference type="SAM" id="MobiDB-lite"/>
    </source>
</evidence>
<organism evidence="2 3">
    <name type="scientific">Halomarina ordinaria</name>
    <dbReference type="NCBI Taxonomy" id="3033939"/>
    <lineage>
        <taxon>Archaea</taxon>
        <taxon>Methanobacteriati</taxon>
        <taxon>Methanobacteriota</taxon>
        <taxon>Stenosarchaea group</taxon>
        <taxon>Halobacteria</taxon>
        <taxon>Halobacteriales</taxon>
        <taxon>Natronomonadaceae</taxon>
        <taxon>Halomarina</taxon>
    </lineage>
</organism>
<accession>A0ABD5UE07</accession>
<feature type="compositionally biased region" description="Acidic residues" evidence="1">
    <location>
        <begin position="611"/>
        <end position="621"/>
    </location>
</feature>
<feature type="compositionally biased region" description="Acidic residues" evidence="1">
    <location>
        <begin position="733"/>
        <end position="751"/>
    </location>
</feature>
<dbReference type="Gene3D" id="2.160.20.10">
    <property type="entry name" value="Single-stranded right-handed beta-helix, Pectin lyase-like"/>
    <property type="match status" value="1"/>
</dbReference>
<feature type="compositionally biased region" description="Basic and acidic residues" evidence="1">
    <location>
        <begin position="752"/>
        <end position="761"/>
    </location>
</feature>
<feature type="compositionally biased region" description="Basic and acidic residues" evidence="1">
    <location>
        <begin position="883"/>
        <end position="892"/>
    </location>
</feature>
<dbReference type="SMART" id="SM00710">
    <property type="entry name" value="PbH1"/>
    <property type="match status" value="6"/>
</dbReference>
<feature type="compositionally biased region" description="Polar residues" evidence="1">
    <location>
        <begin position="641"/>
        <end position="668"/>
    </location>
</feature>
<reference evidence="2 3" key="1">
    <citation type="journal article" date="2019" name="Int. J. Syst. Evol. Microbiol.">
        <title>The Global Catalogue of Microorganisms (GCM) 10K type strain sequencing project: providing services to taxonomists for standard genome sequencing and annotation.</title>
        <authorList>
            <consortium name="The Broad Institute Genomics Platform"/>
            <consortium name="The Broad Institute Genome Sequencing Center for Infectious Disease"/>
            <person name="Wu L."/>
            <person name="Ma J."/>
        </authorList>
    </citation>
    <scope>NUCLEOTIDE SEQUENCE [LARGE SCALE GENOMIC DNA]</scope>
    <source>
        <strain evidence="2 3">PSRA2</strain>
    </source>
</reference>
<feature type="region of interest" description="Disordered" evidence="1">
    <location>
        <begin position="470"/>
        <end position="521"/>
    </location>
</feature>
<dbReference type="EMBL" id="JBHSXM010000001">
    <property type="protein sequence ID" value="MFC6837417.1"/>
    <property type="molecule type" value="Genomic_DNA"/>
</dbReference>
<evidence type="ECO:0000313" key="2">
    <source>
        <dbReference type="EMBL" id="MFC6837417.1"/>
    </source>
</evidence>
<feature type="region of interest" description="Disordered" evidence="1">
    <location>
        <begin position="1"/>
        <end position="27"/>
    </location>
</feature>
<feature type="compositionally biased region" description="Acidic residues" evidence="1">
    <location>
        <begin position="837"/>
        <end position="860"/>
    </location>
</feature>
<protein>
    <recommendedName>
        <fullName evidence="4">Right handed beta helix domain-containing protein</fullName>
    </recommendedName>
</protein>
<sequence>MDELARENVSDQTAEHGSSMEGERDSGRSMLDRRAYLKLGAAAAGVVAVGSRAGRAATTGRHGIDFDRVLNAVEDLGMDPDGNEPIDDALYGAMENGTLIEFPPGQYLFEDYTLQRGLRRFGVRGLGAHRNDVEFITPPGRSSYFLFVRGGSDILLENVTFQQRARKDAGDIGNVIVIEDNLQVHDIEFAGFNSSGSADRWALLPKLTDPDGEGLITGFVHTGPSDFKPHGINDGAGGVFEGHNGKLIYRNCHIENAAGDGGLYTGKHEGSTNFENCFFKNNDMCVMRMGAGSYIRDSTIVLDWDDAHPENTGDVGGVNGLYFSSGQFGKSGGGIYNCDIITRKQDGNNDALGSVFINASDGDVTIKDTRIQNDVDGQAAIYAWAPGERFSSHGTPPESDWGLTLENVSITGSGRSTKGAVFLDTRPETVIRDCCIQMENDDGIHLRESPDCVVENTTINVPGKAIDYTRSSADTSGLQYGESCPVPSETWRRADEDEPTDSEGTDDGDADDGDLVDDGSTHHLKLHSTEKAPYRFTVSGDLEFDPRWGTEDYIEGDSARGFLVGGTDAYYFTGVVTDFELDGDATIELDGGAVTPEELRSMGESGSGGSDSDDDSTDDGPDATTRRLRIEGGSGDDVASYTVSADGTFDSPETLNAEDSISDDGSTVSGTVAGYRDIFDFTGDIVAIDIDANATAYVEGRPVDPASVGDADDDGSDDSGSDDSGDGSSGDSDGSEDSNDDSGSDGSEDSEPVEHHLKLYSPEKSRYDLTVTGDLRFDTRWGSEDHLDGNSTWGVLAGGTDAYYFTGSVTEFDIEGDATIELDGKVVTAEDVRAITDETEEPDAPESGDDDGSNDSDGSDGDSGSDGSEDSNDESDGSEDSEPVEHHLKLYSPEKSRYDLTVTGDLRFDTRWGSEDHLDGNSTWGVLAGGTDAYYFTGSVTEFDVEGDATIELDGATVTPDVVRSVTDETESGGDDESDADTDDDYPHSIAIVGLDTVASYEFTVGGDVAPDTDTGTFDAGDNVSGSSAEGAVSVGTDAYLFSGSVTDFQLDGPAAVYVDGQQVDPDLLATKGLAGAALTHTFVVDGTDSDPCSYDLTVDGLVVKHPWGSDDAATDVVEGTSVSGRVDGGVDAYHFRGDLTELAMDGTAQLSFTE</sequence>
<feature type="compositionally biased region" description="Acidic residues" evidence="1">
    <location>
        <begin position="867"/>
        <end position="882"/>
    </location>
</feature>
<feature type="region of interest" description="Disordered" evidence="1">
    <location>
        <begin position="960"/>
        <end position="986"/>
    </location>
</feature>
<dbReference type="RefSeq" id="WP_304449082.1">
    <property type="nucleotide sequence ID" value="NZ_JARRAH010000001.1"/>
</dbReference>
<keyword evidence="3" id="KW-1185">Reference proteome</keyword>
<feature type="region of interest" description="Disordered" evidence="1">
    <location>
        <begin position="701"/>
        <end position="761"/>
    </location>
</feature>
<dbReference type="AlphaFoldDB" id="A0ABD5UE07"/>
<dbReference type="SUPFAM" id="SSF51126">
    <property type="entry name" value="Pectin lyase-like"/>
    <property type="match status" value="1"/>
</dbReference>
<dbReference type="InterPro" id="IPR012334">
    <property type="entry name" value="Pectin_lyas_fold"/>
</dbReference>
<feature type="compositionally biased region" description="Acidic residues" evidence="1">
    <location>
        <begin position="496"/>
        <end position="517"/>
    </location>
</feature>
<dbReference type="InterPro" id="IPR011050">
    <property type="entry name" value="Pectin_lyase_fold/virulence"/>
</dbReference>
<dbReference type="InterPro" id="IPR006626">
    <property type="entry name" value="PbH1"/>
</dbReference>
<comment type="caution">
    <text evidence="2">The sequence shown here is derived from an EMBL/GenBank/DDBJ whole genome shotgun (WGS) entry which is preliminary data.</text>
</comment>
<name>A0ABD5UE07_9EURY</name>
<feature type="compositionally biased region" description="Acidic residues" evidence="1">
    <location>
        <begin position="710"/>
        <end position="725"/>
    </location>
</feature>
<feature type="region of interest" description="Disordered" evidence="1">
    <location>
        <begin position="833"/>
        <end position="892"/>
    </location>
</feature>